<reference evidence="3" key="2">
    <citation type="submission" date="2015-01" db="EMBL/GenBank/DDBJ databases">
        <title>Evolutionary Origins and Diversification of the Mycorrhizal Mutualists.</title>
        <authorList>
            <consortium name="DOE Joint Genome Institute"/>
            <consortium name="Mycorrhizal Genomics Consortium"/>
            <person name="Kohler A."/>
            <person name="Kuo A."/>
            <person name="Nagy L.G."/>
            <person name="Floudas D."/>
            <person name="Copeland A."/>
            <person name="Barry K.W."/>
            <person name="Cichocki N."/>
            <person name="Veneault-Fourrey C."/>
            <person name="LaButti K."/>
            <person name="Lindquist E.A."/>
            <person name="Lipzen A."/>
            <person name="Lundell T."/>
            <person name="Morin E."/>
            <person name="Murat C."/>
            <person name="Riley R."/>
            <person name="Ohm R."/>
            <person name="Sun H."/>
            <person name="Tunlid A."/>
            <person name="Henrissat B."/>
            <person name="Grigoriev I.V."/>
            <person name="Hibbett D.S."/>
            <person name="Martin F."/>
        </authorList>
    </citation>
    <scope>NUCLEOTIDE SEQUENCE [LARGE SCALE GENOMIC DNA]</scope>
    <source>
        <strain evidence="3">F 1598</strain>
    </source>
</reference>
<dbReference type="InParanoid" id="A0A0C3G998"/>
<feature type="transmembrane region" description="Helical" evidence="1">
    <location>
        <begin position="408"/>
        <end position="428"/>
    </location>
</feature>
<dbReference type="Pfam" id="PF04114">
    <property type="entry name" value="Gaa1"/>
    <property type="match status" value="1"/>
</dbReference>
<keyword evidence="3" id="KW-1185">Reference proteome</keyword>
<dbReference type="GO" id="GO:0016255">
    <property type="term" value="P:attachment of GPI anchor to protein"/>
    <property type="evidence" value="ECO:0007669"/>
    <property type="project" value="TreeGrafter"/>
</dbReference>
<dbReference type="OrthoDB" id="445301at2759"/>
<evidence type="ECO:0000313" key="3">
    <source>
        <dbReference type="Proteomes" id="UP000054166"/>
    </source>
</evidence>
<keyword evidence="1" id="KW-0812">Transmembrane</keyword>
<dbReference type="Proteomes" id="UP000054166">
    <property type="component" value="Unassembled WGS sequence"/>
</dbReference>
<sequence length="640" mass="70455">MDKIRAFLKRPADANAIRIRRRKALTSSIYKRLPWLKIALFAIGYSWMLSTPLPQLANRTYIDENALQPGQVNTYWGWNDVHRADQYLHQLDLLRDTNATSEQRANFLMTEFKKLGISASTQNYKFTAQNGKTSGTNAYAIMSSPRTAGTEAIVISASWLSRIDDGSGTINIRGVSTVLALANFLRRYSLWAKDIIFVISDGYLDGMQAWLSAYHDTTQSNLDAEYLSLSSGVIWTALNIDYPGHSFSHLGVFFEGLNGRLPNQDLINSLQVIASRTVGVPVIVYDHLDPREFPSRTDLDIMPAWVPAIAHTNDAVKQYAYNAKNVLRHVGYEARGGGSGVHGLLHQFRIDAITLFAVPAAGPHGFHSLGRVIESTLRTANNLLERLHASFFFYIMTGPTTFLKIGSFLPSAVLVSVAMIFTGLYEWVNAAWILDEAHTEPIKGDLDTKNVIDKPTWIRRRRPVLQALGILIATHILGLLLFVVITTPMFAEYWTVLSPLLLFVVSAGPLGAVLATSPTTAPTTAPLSSLVKSLNLCLASTVISITSVLNFSLAATLAVLLGLPLTLASPSPMSSSGTLTRFIKYMTYIALGFGWIVWAPGETAKAVWNWEILGVWFAPFTCIVYAPLVLQAGLVCLFPS</sequence>
<keyword evidence="1" id="KW-1133">Transmembrane helix</keyword>
<evidence type="ECO:0000256" key="1">
    <source>
        <dbReference type="SAM" id="Phobius"/>
    </source>
</evidence>
<organism evidence="2 3">
    <name type="scientific">Piloderma croceum (strain F 1598)</name>
    <dbReference type="NCBI Taxonomy" id="765440"/>
    <lineage>
        <taxon>Eukaryota</taxon>
        <taxon>Fungi</taxon>
        <taxon>Dikarya</taxon>
        <taxon>Basidiomycota</taxon>
        <taxon>Agaricomycotina</taxon>
        <taxon>Agaricomycetes</taxon>
        <taxon>Agaricomycetidae</taxon>
        <taxon>Atheliales</taxon>
        <taxon>Atheliaceae</taxon>
        <taxon>Piloderma</taxon>
    </lineage>
</organism>
<dbReference type="AlphaFoldDB" id="A0A0C3G998"/>
<dbReference type="PANTHER" id="PTHR13304">
    <property type="entry name" value="GLYCOSYLPHOSPHATIDYLINOSITOL ANCHOR ATTACHMENT 1 PROTEIN"/>
    <property type="match status" value="1"/>
</dbReference>
<dbReference type="STRING" id="765440.A0A0C3G998"/>
<feature type="transmembrane region" description="Helical" evidence="1">
    <location>
        <begin position="582"/>
        <end position="601"/>
    </location>
</feature>
<dbReference type="PANTHER" id="PTHR13304:SF0">
    <property type="entry name" value="GLYCOSYLPHOSPHATIDYLINOSITOL ANCHOR ATTACHMENT 1 PROTEIN"/>
    <property type="match status" value="1"/>
</dbReference>
<dbReference type="FunCoup" id="A0A0C3G998">
    <property type="interactions" value="270"/>
</dbReference>
<dbReference type="EMBL" id="KN832980">
    <property type="protein sequence ID" value="KIM87206.1"/>
    <property type="molecule type" value="Genomic_DNA"/>
</dbReference>
<accession>A0A0C3G998</accession>
<evidence type="ECO:0008006" key="4">
    <source>
        <dbReference type="Google" id="ProtNLM"/>
    </source>
</evidence>
<keyword evidence="1" id="KW-0472">Membrane</keyword>
<feature type="transmembrane region" description="Helical" evidence="1">
    <location>
        <begin position="464"/>
        <end position="487"/>
    </location>
</feature>
<protein>
    <recommendedName>
        <fullName evidence="4">Gaa1-domain-containing protein</fullName>
    </recommendedName>
</protein>
<reference evidence="2 3" key="1">
    <citation type="submission" date="2014-04" db="EMBL/GenBank/DDBJ databases">
        <authorList>
            <consortium name="DOE Joint Genome Institute"/>
            <person name="Kuo A."/>
            <person name="Tarkka M."/>
            <person name="Buscot F."/>
            <person name="Kohler A."/>
            <person name="Nagy L.G."/>
            <person name="Floudas D."/>
            <person name="Copeland A."/>
            <person name="Barry K.W."/>
            <person name="Cichocki N."/>
            <person name="Veneault-Fourrey C."/>
            <person name="LaButti K."/>
            <person name="Lindquist E.A."/>
            <person name="Lipzen A."/>
            <person name="Lundell T."/>
            <person name="Morin E."/>
            <person name="Murat C."/>
            <person name="Sun H."/>
            <person name="Tunlid A."/>
            <person name="Henrissat B."/>
            <person name="Grigoriev I.V."/>
            <person name="Hibbett D.S."/>
            <person name="Martin F."/>
            <person name="Nordberg H.P."/>
            <person name="Cantor M.N."/>
            <person name="Hua S.X."/>
        </authorList>
    </citation>
    <scope>NUCLEOTIDE SEQUENCE [LARGE SCALE GENOMIC DNA]</scope>
    <source>
        <strain evidence="2 3">F 1598</strain>
    </source>
</reference>
<dbReference type="GO" id="GO:0042765">
    <property type="term" value="C:GPI-anchor transamidase complex"/>
    <property type="evidence" value="ECO:0007669"/>
    <property type="project" value="InterPro"/>
</dbReference>
<proteinExistence type="predicted"/>
<feature type="transmembrane region" description="Helical" evidence="1">
    <location>
        <begin position="613"/>
        <end position="638"/>
    </location>
</feature>
<evidence type="ECO:0000313" key="2">
    <source>
        <dbReference type="EMBL" id="KIM87206.1"/>
    </source>
</evidence>
<dbReference type="InterPro" id="IPR007246">
    <property type="entry name" value="Gaa1"/>
</dbReference>
<gene>
    <name evidence="2" type="ORF">PILCRDRAFT_815682</name>
</gene>
<feature type="transmembrane region" description="Helical" evidence="1">
    <location>
        <begin position="493"/>
        <end position="515"/>
    </location>
</feature>
<dbReference type="HOGENOM" id="CLU_007442_0_0_1"/>
<dbReference type="Gene3D" id="3.40.630.10">
    <property type="entry name" value="Zn peptidases"/>
    <property type="match status" value="1"/>
</dbReference>
<name>A0A0C3G998_PILCF</name>